<dbReference type="NCBIfam" id="NF005559">
    <property type="entry name" value="PRK07231.1"/>
    <property type="match status" value="1"/>
</dbReference>
<sequence>MSNEFQGKVAIVSGGGSGIGAETAKILAAGGASVVLSDISLPAAEEVAAEIVNAGGKAAAFKADVANPEDAEATVEFAKKTYGGLHLAFNNAGIVGPEKYVGDLTPKGWQTVININLNGVFYAMHYQIPAILASGGGAIVNTSSIAGFIGIADLSAYCASKHGVAGLTKSASIEYGKQGIRINSLHPGYVMTPLIAQWTDTELKDALIGLHPIGRLAEPKEIAEVACFLLSDKASFMSGSQVVVDGGFLSV</sequence>
<evidence type="ECO:0000256" key="2">
    <source>
        <dbReference type="ARBA" id="ARBA00023002"/>
    </source>
</evidence>
<dbReference type="InterPro" id="IPR020904">
    <property type="entry name" value="Sc_DH/Rdtase_CS"/>
</dbReference>
<evidence type="ECO:0000313" key="4">
    <source>
        <dbReference type="Proteomes" id="UP001524944"/>
    </source>
</evidence>
<comment type="caution">
    <text evidence="3">The sequence shown here is derived from an EMBL/GenBank/DDBJ whole genome shotgun (WGS) entry which is preliminary data.</text>
</comment>
<keyword evidence="4" id="KW-1185">Reference proteome</keyword>
<evidence type="ECO:0000313" key="3">
    <source>
        <dbReference type="EMBL" id="MCR6546557.1"/>
    </source>
</evidence>
<dbReference type="SUPFAM" id="SSF51735">
    <property type="entry name" value="NAD(P)-binding Rossmann-fold domains"/>
    <property type="match status" value="1"/>
</dbReference>
<protein>
    <submittedName>
        <fullName evidence="3">SDR family oxidoreductase</fullName>
    </submittedName>
</protein>
<keyword evidence="2" id="KW-0560">Oxidoreductase</keyword>
<proteinExistence type="inferred from homology"/>
<dbReference type="PANTHER" id="PTHR24321">
    <property type="entry name" value="DEHYDROGENASES, SHORT CHAIN"/>
    <property type="match status" value="1"/>
</dbReference>
<dbReference type="PROSITE" id="PS00061">
    <property type="entry name" value="ADH_SHORT"/>
    <property type="match status" value="1"/>
</dbReference>
<dbReference type="InterPro" id="IPR002347">
    <property type="entry name" value="SDR_fam"/>
</dbReference>
<dbReference type="Proteomes" id="UP001524944">
    <property type="component" value="Unassembled WGS sequence"/>
</dbReference>
<reference evidence="3 4" key="1">
    <citation type="submission" date="2022-08" db="EMBL/GenBank/DDBJ databases">
        <title>Proteogenomics of the novel Dehalobacterium formicoaceticum strain EZ94 highlights a key role of methyltransferases during anaerobic dichloromethane degradation.</title>
        <authorList>
            <person name="Wasmund K."/>
        </authorList>
    </citation>
    <scope>NUCLEOTIDE SEQUENCE [LARGE SCALE GENOMIC DNA]</scope>
    <source>
        <strain evidence="3 4">EZ94</strain>
    </source>
</reference>
<accession>A0ABT1Y6P9</accession>
<name>A0ABT1Y6P9_9FIRM</name>
<dbReference type="PRINTS" id="PR00080">
    <property type="entry name" value="SDRFAMILY"/>
</dbReference>
<dbReference type="EMBL" id="JANPWE010000008">
    <property type="protein sequence ID" value="MCR6546557.1"/>
    <property type="molecule type" value="Genomic_DNA"/>
</dbReference>
<dbReference type="InterPro" id="IPR036291">
    <property type="entry name" value="NAD(P)-bd_dom_sf"/>
</dbReference>
<comment type="similarity">
    <text evidence="1">Belongs to the short-chain dehydrogenases/reductases (SDR) family.</text>
</comment>
<gene>
    <name evidence="3" type="ORF">NVS47_13730</name>
</gene>
<dbReference type="PANTHER" id="PTHR24321:SF8">
    <property type="entry name" value="ESTRADIOL 17-BETA-DEHYDROGENASE 8-RELATED"/>
    <property type="match status" value="1"/>
</dbReference>
<dbReference type="Gene3D" id="3.40.50.720">
    <property type="entry name" value="NAD(P)-binding Rossmann-like Domain"/>
    <property type="match status" value="1"/>
</dbReference>
<dbReference type="RefSeq" id="WP_089610725.1">
    <property type="nucleotide sequence ID" value="NZ_CP022121.1"/>
</dbReference>
<organism evidence="3 4">
    <name type="scientific">Dehalobacterium formicoaceticum</name>
    <dbReference type="NCBI Taxonomy" id="51515"/>
    <lineage>
        <taxon>Bacteria</taxon>
        <taxon>Bacillati</taxon>
        <taxon>Bacillota</taxon>
        <taxon>Clostridia</taxon>
        <taxon>Eubacteriales</taxon>
        <taxon>Peptococcaceae</taxon>
        <taxon>Dehalobacterium</taxon>
    </lineage>
</organism>
<dbReference type="PRINTS" id="PR00081">
    <property type="entry name" value="GDHRDH"/>
</dbReference>
<dbReference type="Pfam" id="PF13561">
    <property type="entry name" value="adh_short_C2"/>
    <property type="match status" value="1"/>
</dbReference>
<evidence type="ECO:0000256" key="1">
    <source>
        <dbReference type="ARBA" id="ARBA00006484"/>
    </source>
</evidence>